<keyword evidence="3" id="KW-1185">Reference proteome</keyword>
<evidence type="ECO:0000313" key="3">
    <source>
        <dbReference type="Proteomes" id="UP000184501"/>
    </source>
</evidence>
<gene>
    <name evidence="2" type="ORF">SAMN05444320_10588</name>
</gene>
<feature type="compositionally biased region" description="Basic and acidic residues" evidence="1">
    <location>
        <begin position="10"/>
        <end position="23"/>
    </location>
</feature>
<dbReference type="Proteomes" id="UP000184501">
    <property type="component" value="Unassembled WGS sequence"/>
</dbReference>
<dbReference type="EMBL" id="FQVN01000005">
    <property type="protein sequence ID" value="SHF81498.1"/>
    <property type="molecule type" value="Genomic_DNA"/>
</dbReference>
<feature type="region of interest" description="Disordered" evidence="1">
    <location>
        <begin position="1"/>
        <end position="29"/>
    </location>
</feature>
<evidence type="ECO:0000256" key="1">
    <source>
        <dbReference type="SAM" id="MobiDB-lite"/>
    </source>
</evidence>
<accession>A0A1M5EQD0</accession>
<dbReference type="AlphaFoldDB" id="A0A1M5EQD0"/>
<reference evidence="2 3" key="1">
    <citation type="submission" date="2016-11" db="EMBL/GenBank/DDBJ databases">
        <authorList>
            <person name="Jaros S."/>
            <person name="Januszkiewicz K."/>
            <person name="Wedrychowicz H."/>
        </authorList>
    </citation>
    <scope>NUCLEOTIDE SEQUENCE [LARGE SCALE GENOMIC DNA]</scope>
    <source>
        <strain evidence="2 3">DSM 44523</strain>
    </source>
</reference>
<sequence>MGGDDDFEGDDKTPTREIPKIPAEDDNES</sequence>
<evidence type="ECO:0000313" key="2">
    <source>
        <dbReference type="EMBL" id="SHF81498.1"/>
    </source>
</evidence>
<proteinExistence type="predicted"/>
<organism evidence="2 3">
    <name type="scientific">Streptoalloteichus hindustanus</name>
    <dbReference type="NCBI Taxonomy" id="2017"/>
    <lineage>
        <taxon>Bacteria</taxon>
        <taxon>Bacillati</taxon>
        <taxon>Actinomycetota</taxon>
        <taxon>Actinomycetes</taxon>
        <taxon>Pseudonocardiales</taxon>
        <taxon>Pseudonocardiaceae</taxon>
        <taxon>Streptoalloteichus</taxon>
    </lineage>
</organism>
<protein>
    <submittedName>
        <fullName evidence="2">Uncharacterized protein</fullName>
    </submittedName>
</protein>
<name>A0A1M5EQD0_STRHI</name>